<evidence type="ECO:0000313" key="2">
    <source>
        <dbReference type="Proteomes" id="UP000199421"/>
    </source>
</evidence>
<accession>A0A1H7KLL5</accession>
<dbReference type="Proteomes" id="UP000199421">
    <property type="component" value="Unassembled WGS sequence"/>
</dbReference>
<proteinExistence type="predicted"/>
<dbReference type="RefSeq" id="WP_093320801.1">
    <property type="nucleotide sequence ID" value="NZ_FOAF01000001.1"/>
</dbReference>
<dbReference type="EMBL" id="FOAF01000001">
    <property type="protein sequence ID" value="SEK87416.1"/>
    <property type="molecule type" value="Genomic_DNA"/>
</dbReference>
<protein>
    <submittedName>
        <fullName evidence="1">Uncharacterized protein</fullName>
    </submittedName>
</protein>
<keyword evidence="2" id="KW-1185">Reference proteome</keyword>
<organism evidence="1 2">
    <name type="scientific">Olivibacter domesticus</name>
    <name type="common">Pseudosphingobacterium domesticum</name>
    <dbReference type="NCBI Taxonomy" id="407022"/>
    <lineage>
        <taxon>Bacteria</taxon>
        <taxon>Pseudomonadati</taxon>
        <taxon>Bacteroidota</taxon>
        <taxon>Sphingobacteriia</taxon>
        <taxon>Sphingobacteriales</taxon>
        <taxon>Sphingobacteriaceae</taxon>
        <taxon>Olivibacter</taxon>
    </lineage>
</organism>
<evidence type="ECO:0000313" key="1">
    <source>
        <dbReference type="EMBL" id="SEK87416.1"/>
    </source>
</evidence>
<dbReference type="OrthoDB" id="10009689at2"/>
<name>A0A1H7KLL5_OLID1</name>
<sequence length="110" mass="13405">MLRHNQKYLETIYKYFAQDINRGDEKYQESPESKNYFRKVEENRNNTVPFDRLQENIATERNANVLVRNIDINYVAQFYFPEKIVPGVFANLRYNDYATYYECLLTDYLY</sequence>
<reference evidence="2" key="1">
    <citation type="submission" date="2016-10" db="EMBL/GenBank/DDBJ databases">
        <authorList>
            <person name="Varghese N."/>
            <person name="Submissions S."/>
        </authorList>
    </citation>
    <scope>NUCLEOTIDE SEQUENCE [LARGE SCALE GENOMIC DNA]</scope>
    <source>
        <strain evidence="2">DSM 18733</strain>
    </source>
</reference>
<dbReference type="AlphaFoldDB" id="A0A1H7KLL5"/>
<dbReference type="STRING" id="407022.SAMN05661044_01389"/>
<gene>
    <name evidence="1" type="ORF">SAMN05661044_01389</name>
</gene>